<evidence type="ECO:0000313" key="2">
    <source>
        <dbReference type="Proteomes" id="UP000053593"/>
    </source>
</evidence>
<dbReference type="SUPFAM" id="SSF56112">
    <property type="entry name" value="Protein kinase-like (PK-like)"/>
    <property type="match status" value="1"/>
</dbReference>
<sequence>MLLYIAILEALEYPRLQYCGWYQLAPLNAEQTLELVAESLKKRIGRSGELEFVQLRNPIQLDSLRDMRSACRELLDYDALGDAGDWCDSDSTLGQLGLVESGDASHKRVPLVAIYPPQFISEDVYARKAIASAAQSRPSPSNAPPPPLSIYHSVFARFRREIAILTESLHFTNEELEQACLIIDVSLRYYSSTDQRRDELSKVFFLDGQPFWQGRSIKINDTQMDPSGALQFFSGSPSAPYLYTMLGELNNGSGDDGGGGGSDPSDQAQCAYIKLVSSKQYEHVRQVSCCPALLLGLSGPILAIWGAVFADRFFFERLALIYLGPQPSSTSPSPTSGQSDIEVGIRQVAKLLRTLERCIQDIKSHYSSLTLTSNLCKSPDSGGDPSRFVHWNSFTTPQGHRYTLVYRRRLTEHMDKTVFLASMSLPCDSTFPETNVVVKFDSRYGATGHHLLAQAGLAPPIHYCQFEESIGLWVVVMDDIQGTECNRKLIGGEKESLSNAIHILHENRLVFGDLREPNVIITEAEKTICLVDFEWCGPCVDIKEGDRVVQPRVRYPADISMGYDLDWAPGVGRDRVIEMEHDRYRLSRM</sequence>
<dbReference type="HOGENOM" id="CLU_013871_2_1_1"/>
<accession>A0A0D0BC71</accession>
<gene>
    <name evidence="1" type="ORF">GYMLUDRAFT_64509</name>
</gene>
<evidence type="ECO:0000313" key="1">
    <source>
        <dbReference type="EMBL" id="KIK51986.1"/>
    </source>
</evidence>
<dbReference type="AlphaFoldDB" id="A0A0D0BC71"/>
<protein>
    <recommendedName>
        <fullName evidence="3">Protein kinase domain-containing protein</fullName>
    </recommendedName>
</protein>
<name>A0A0D0BC71_9AGAR</name>
<dbReference type="OrthoDB" id="4062651at2759"/>
<dbReference type="Proteomes" id="UP000053593">
    <property type="component" value="Unassembled WGS sequence"/>
</dbReference>
<evidence type="ECO:0008006" key="3">
    <source>
        <dbReference type="Google" id="ProtNLM"/>
    </source>
</evidence>
<keyword evidence="2" id="KW-1185">Reference proteome</keyword>
<organism evidence="1 2">
    <name type="scientific">Collybiopsis luxurians FD-317 M1</name>
    <dbReference type="NCBI Taxonomy" id="944289"/>
    <lineage>
        <taxon>Eukaryota</taxon>
        <taxon>Fungi</taxon>
        <taxon>Dikarya</taxon>
        <taxon>Basidiomycota</taxon>
        <taxon>Agaricomycotina</taxon>
        <taxon>Agaricomycetes</taxon>
        <taxon>Agaricomycetidae</taxon>
        <taxon>Agaricales</taxon>
        <taxon>Marasmiineae</taxon>
        <taxon>Omphalotaceae</taxon>
        <taxon>Collybiopsis</taxon>
        <taxon>Collybiopsis luxurians</taxon>
    </lineage>
</organism>
<proteinExistence type="predicted"/>
<dbReference type="InterPro" id="IPR011009">
    <property type="entry name" value="Kinase-like_dom_sf"/>
</dbReference>
<dbReference type="EMBL" id="KN834850">
    <property type="protein sequence ID" value="KIK51986.1"/>
    <property type="molecule type" value="Genomic_DNA"/>
</dbReference>
<reference evidence="1 2" key="1">
    <citation type="submission" date="2014-04" db="EMBL/GenBank/DDBJ databases">
        <title>Evolutionary Origins and Diversification of the Mycorrhizal Mutualists.</title>
        <authorList>
            <consortium name="DOE Joint Genome Institute"/>
            <consortium name="Mycorrhizal Genomics Consortium"/>
            <person name="Kohler A."/>
            <person name="Kuo A."/>
            <person name="Nagy L.G."/>
            <person name="Floudas D."/>
            <person name="Copeland A."/>
            <person name="Barry K.W."/>
            <person name="Cichocki N."/>
            <person name="Veneault-Fourrey C."/>
            <person name="LaButti K."/>
            <person name="Lindquist E.A."/>
            <person name="Lipzen A."/>
            <person name="Lundell T."/>
            <person name="Morin E."/>
            <person name="Murat C."/>
            <person name="Riley R."/>
            <person name="Ohm R."/>
            <person name="Sun H."/>
            <person name="Tunlid A."/>
            <person name="Henrissat B."/>
            <person name="Grigoriev I.V."/>
            <person name="Hibbett D.S."/>
            <person name="Martin F."/>
        </authorList>
    </citation>
    <scope>NUCLEOTIDE SEQUENCE [LARGE SCALE GENOMIC DNA]</scope>
    <source>
        <strain evidence="1 2">FD-317 M1</strain>
    </source>
</reference>